<proteinExistence type="predicted"/>
<dbReference type="Gene3D" id="1.25.40.10">
    <property type="entry name" value="Tetratricopeptide repeat domain"/>
    <property type="match status" value="2"/>
</dbReference>
<keyword evidence="1" id="KW-0802">TPR repeat</keyword>
<evidence type="ECO:0000313" key="2">
    <source>
        <dbReference type="EMBL" id="OCC14199.1"/>
    </source>
</evidence>
<dbReference type="STRING" id="1156395.DBT_2404"/>
<dbReference type="InterPro" id="IPR019734">
    <property type="entry name" value="TPR_rpt"/>
</dbReference>
<dbReference type="Pfam" id="PF13432">
    <property type="entry name" value="TPR_16"/>
    <property type="match status" value="1"/>
</dbReference>
<dbReference type="SUPFAM" id="SSF48452">
    <property type="entry name" value="TPR-like"/>
    <property type="match status" value="1"/>
</dbReference>
<reference evidence="2 3" key="1">
    <citation type="submission" date="2016-06" db="EMBL/GenBank/DDBJ databases">
        <title>Respiratory ammonification of nitrate coupled to the oxidation of elemental sulfur in deep-sea autotrophic thermophilic bacteria.</title>
        <authorList>
            <person name="Slobodkina G.B."/>
            <person name="Mardanov A.V."/>
            <person name="Ravin N.V."/>
            <person name="Frolova A.A."/>
            <person name="Viryasiv M.B."/>
            <person name="Chernyh N.A."/>
            <person name="Bonch-Osmolovskaya E.A."/>
            <person name="Slobodkin A.I."/>
        </authorList>
    </citation>
    <scope>NUCLEOTIDE SEQUENCE [LARGE SCALE GENOMIC DNA]</scope>
    <source>
        <strain evidence="2 3">S69</strain>
    </source>
</reference>
<accession>A0A1B9F2N5</accession>
<dbReference type="Proteomes" id="UP000093080">
    <property type="component" value="Unassembled WGS sequence"/>
</dbReference>
<feature type="repeat" description="TPR" evidence="1">
    <location>
        <begin position="422"/>
        <end position="455"/>
    </location>
</feature>
<dbReference type="EMBL" id="MAGO01000017">
    <property type="protein sequence ID" value="OCC14199.1"/>
    <property type="molecule type" value="Genomic_DNA"/>
</dbReference>
<dbReference type="AlphaFoldDB" id="A0A1B9F2N5"/>
<comment type="caution">
    <text evidence="2">The sequence shown here is derived from an EMBL/GenBank/DDBJ whole genome shotgun (WGS) entry which is preliminary data.</text>
</comment>
<dbReference type="SMART" id="SM00028">
    <property type="entry name" value="TPR"/>
    <property type="match status" value="3"/>
</dbReference>
<evidence type="ECO:0008006" key="4">
    <source>
        <dbReference type="Google" id="ProtNLM"/>
    </source>
</evidence>
<evidence type="ECO:0000313" key="3">
    <source>
        <dbReference type="Proteomes" id="UP000093080"/>
    </source>
</evidence>
<dbReference type="PROSITE" id="PS50005">
    <property type="entry name" value="TPR"/>
    <property type="match status" value="1"/>
</dbReference>
<organism evidence="2 3">
    <name type="scientific">Dissulfuribacter thermophilus</name>
    <dbReference type="NCBI Taxonomy" id="1156395"/>
    <lineage>
        <taxon>Bacteria</taxon>
        <taxon>Pseudomonadati</taxon>
        <taxon>Thermodesulfobacteriota</taxon>
        <taxon>Dissulfuribacteria</taxon>
        <taxon>Dissulfuribacterales</taxon>
        <taxon>Dissulfuribacteraceae</taxon>
        <taxon>Dissulfuribacter</taxon>
    </lineage>
</organism>
<name>A0A1B9F2N5_9BACT</name>
<sequence length="505" mass="55122">MQMTIHHLRLLRHFTLLLISFLLLAGRTFPALASSSSPGWNSAPSRLKQAPGVVEQDGWIYATALETVSPGSYRQDKANEIAMKKALASAIRMAGMAAVCGQLTASLEQDQIQDFFLLLAPALPPLRLERMTVLRQWEIGYGQYAMCAVPLSSAAGVVCPFPDLPSAISAYLQSNALSLDGLSFSLGLTPRHSRLASSIRARMGELLAGTGLKCSVTCPSGGRRGSGYGGEIFKLALIQQRRIQAESMVMQARKAGEKGRWTQALDLASRAISVYPACSSAYLLIAEHFMKEGRYPMAVPFLERALAVPGQDQKALKLLVSCLEGCNSPEAELYRLILSRTGRRRSVPDQWSKEATRLSDMGAQVSRLVLLSAGNALEGPAVQADQDFKKAITAYSQATGDEDVALVLDKLLVSRDRYPYCAEAYNLIGACYRNLGRPFLAIPFLLQALRLRPGYDMALVNLGICCKELGLKGATRYYFSHPEVAGSANKWVVKWHRRVMDGGLD</sequence>
<dbReference type="InterPro" id="IPR011990">
    <property type="entry name" value="TPR-like_helical_dom_sf"/>
</dbReference>
<keyword evidence="3" id="KW-1185">Reference proteome</keyword>
<dbReference type="Pfam" id="PF13181">
    <property type="entry name" value="TPR_8"/>
    <property type="match status" value="1"/>
</dbReference>
<protein>
    <recommendedName>
        <fullName evidence="4">Tetratricopeptide repeat protein</fullName>
    </recommendedName>
</protein>
<evidence type="ECO:0000256" key="1">
    <source>
        <dbReference type="PROSITE-ProRule" id="PRU00339"/>
    </source>
</evidence>
<dbReference type="OrthoDB" id="5379667at2"/>
<gene>
    <name evidence="2" type="ORF">DBT_2404</name>
</gene>